<dbReference type="GO" id="GO:0003964">
    <property type="term" value="F:RNA-directed DNA polymerase activity"/>
    <property type="evidence" value="ECO:0007669"/>
    <property type="project" value="UniProtKB-KW"/>
</dbReference>
<dbReference type="SUPFAM" id="SSF56672">
    <property type="entry name" value="DNA/RNA polymerases"/>
    <property type="match status" value="1"/>
</dbReference>
<dbReference type="InterPro" id="IPR013103">
    <property type="entry name" value="RVT_2"/>
</dbReference>
<dbReference type="GO" id="GO:0006508">
    <property type="term" value="P:proteolysis"/>
    <property type="evidence" value="ECO:0007669"/>
    <property type="project" value="UniProtKB-KW"/>
</dbReference>
<sequence>SDEFRLPKLSSDNYHTWSIRTRAALVQKGCWEAIDPGFSVGAMNERDKAIDNKALTFLFLVVEDNYLDDIGACTTARDAWTTLHDMHSKFGLLHILQLMRDFFNVKMKRDESMQDYLGRLMDLHRKLSNAGYAFTDREVALVMLMGLPETYEPLILNLEQDEATLTTKTVKTRLLIEEKRKLRRSEECTIDGEGRTRALISKARSKMESKQHNEKAHPPTVKKDDKKDRQCNSGTQKKKVRCFACGKIGHIAKDCDQFSDKGDDRQKRNSPQARIATQVALCAKNLATAHPYVWHLDSGATDHMTSHRTKFKDFKPCESAVETANKESMSVMGRGKVQIQLSEECGGAHITLEDVLYVPDLNGNLLSVGRIEERGFHVMFAEGKAEVTKDTGELILTATREGRLYSVKESTKSTMMAQTKNPVLWHRRLGHLHYDAVHHLCGARENSVKDKCDTCCLGKLRRSSFPRGDATRAKAPLEIVHSDVVGKITPTSRGGSCYFVTFIDDYSRYTVVYPMKAKNEVLQNFDEYRRMVENIHNTKVKTLRSDNGGEYVSKEFNMYLANHGIKHQLTVPGTPEQNGVAERMNQTLLDMTRCLLIESGVTKELWADAVVTASYIRNKCPSKAVGGESPEALWTGGEVKLNHLRVFGCKAWSVRNRPRKGDKLDPKAEECILVGYPDGVKGYKLWNQKEDRFFVSRNVVFEEDSFPCKLAKSSSSNIEADNDIRNTVLFQIEDSLSEPRDVCCSDHDGTENNDAEEVGSSVDEDERVTHNEGAAQQLSSAADQGAQALRRSERLANKRIPKGDCIGCCMAKQTNQTDPETLHEALSAPDKEEWKAAIQSELDSLKASNTWELVPRQKDRKVIKCKWVFRKKYDENGHLQRHKARLVACGYSQVEGTDYTETFSPVVKLKSIRTLLAIAVERNWKIHQVDITAAYLNGTLKETVYMEQPQTFVEYEKDEVCLLKKSLYGLRQSGREWNFTLDKLLKSEGMTRSKADPCVYISKKQLIVGVYVDDLLIIAEDEKEIANFKSRLGKKFDAKDLGEARHILSIRLKRDRNGGLTLDQTAYAEDILETFGMADAKTASSPLDPGRKYQRINDDSPAREDLQRKYRKAIRALLYLVGGTRPDLAFATTYMSQFIEHPTEEHWSGVKHILRYVKQTNSYALTYKRTGNCVGAYCDADWASDKNDRKSFSGYVFTLAGAAISWSSKKQQSTALSTVEAEYIAMCHAAKEALWLQNFMKELHAQEFVHEPQVLLVDNQGAMALAKNQTTSDRSKHIDLKHHFLREKVEEERLQLQYIESSSNPADLFTKPLNGKVTLKYCESLGVKNVDKMTIH</sequence>
<evidence type="ECO:0000256" key="12">
    <source>
        <dbReference type="ARBA" id="ARBA00022908"/>
    </source>
</evidence>
<keyword evidence="14" id="KW-0548">Nucleotidyltransferase</keyword>
<protein>
    <submittedName>
        <fullName evidence="22">Putative polyprotein</fullName>
    </submittedName>
</protein>
<dbReference type="GO" id="GO:0004519">
    <property type="term" value="F:endonuclease activity"/>
    <property type="evidence" value="ECO:0007669"/>
    <property type="project" value="UniProtKB-KW"/>
</dbReference>
<reference evidence="22" key="1">
    <citation type="journal article" date="2017" name="Ticks Tick Borne Dis.">
        <title>An insight into the sialome of Hyalomma excavatum.</title>
        <authorList>
            <person name="Ribeiro J.M."/>
            <person name="Slovak M."/>
            <person name="Francischetti I.M."/>
        </authorList>
    </citation>
    <scope>NUCLEOTIDE SEQUENCE</scope>
    <source>
        <strain evidence="22">Samish</strain>
        <tissue evidence="22">Salivary glands</tissue>
    </source>
</reference>
<evidence type="ECO:0000259" key="20">
    <source>
        <dbReference type="PROSITE" id="PS50158"/>
    </source>
</evidence>
<evidence type="ECO:0000256" key="4">
    <source>
        <dbReference type="ARBA" id="ARBA00022722"/>
    </source>
</evidence>
<feature type="domain" description="Integrase catalytic" evidence="21">
    <location>
        <begin position="472"/>
        <end position="638"/>
    </location>
</feature>
<dbReference type="GO" id="GO:0003887">
    <property type="term" value="F:DNA-directed DNA polymerase activity"/>
    <property type="evidence" value="ECO:0007669"/>
    <property type="project" value="UniProtKB-KW"/>
</dbReference>
<keyword evidence="3" id="KW-0645">Protease</keyword>
<evidence type="ECO:0000256" key="8">
    <source>
        <dbReference type="ARBA" id="ARBA00022759"/>
    </source>
</evidence>
<keyword evidence="12" id="KW-0229">DNA integration</keyword>
<evidence type="ECO:0000256" key="14">
    <source>
        <dbReference type="ARBA" id="ARBA00022932"/>
    </source>
</evidence>
<dbReference type="GO" id="GO:0042575">
    <property type="term" value="C:DNA polymerase complex"/>
    <property type="evidence" value="ECO:0007669"/>
    <property type="project" value="UniProtKB-ARBA"/>
</dbReference>
<evidence type="ECO:0000256" key="6">
    <source>
        <dbReference type="ARBA" id="ARBA00022741"/>
    </source>
</evidence>
<dbReference type="Gene3D" id="4.10.60.10">
    <property type="entry name" value="Zinc finger, CCHC-type"/>
    <property type="match status" value="1"/>
</dbReference>
<evidence type="ECO:0000256" key="15">
    <source>
        <dbReference type="ARBA" id="ARBA00023113"/>
    </source>
</evidence>
<dbReference type="Pfam" id="PF13976">
    <property type="entry name" value="gag_pre-integrs"/>
    <property type="match status" value="1"/>
</dbReference>
<keyword evidence="10" id="KW-0067">ATP-binding</keyword>
<evidence type="ECO:0000256" key="10">
    <source>
        <dbReference type="ARBA" id="ARBA00022840"/>
    </source>
</evidence>
<dbReference type="InterPro" id="IPR012337">
    <property type="entry name" value="RNaseH-like_sf"/>
</dbReference>
<dbReference type="InterPro" id="IPR001878">
    <property type="entry name" value="Znf_CCHC"/>
</dbReference>
<evidence type="ECO:0000256" key="11">
    <source>
        <dbReference type="ARBA" id="ARBA00022842"/>
    </source>
</evidence>
<dbReference type="InterPro" id="IPR036397">
    <property type="entry name" value="RNaseH_sf"/>
</dbReference>
<keyword evidence="18" id="KW-0863">Zinc-finger</keyword>
<dbReference type="PANTHER" id="PTHR42648">
    <property type="entry name" value="TRANSPOSASE, PUTATIVE-RELATED"/>
    <property type="match status" value="1"/>
</dbReference>
<dbReference type="Pfam" id="PF07727">
    <property type="entry name" value="RVT_2"/>
    <property type="match status" value="1"/>
</dbReference>
<dbReference type="InterPro" id="IPR036875">
    <property type="entry name" value="Znf_CCHC_sf"/>
</dbReference>
<evidence type="ECO:0000256" key="18">
    <source>
        <dbReference type="PROSITE-ProRule" id="PRU00047"/>
    </source>
</evidence>
<dbReference type="Pfam" id="PF00098">
    <property type="entry name" value="zf-CCHC"/>
    <property type="match status" value="1"/>
</dbReference>
<accession>A0A131XNF9</accession>
<feature type="compositionally biased region" description="Basic and acidic residues" evidence="19">
    <location>
        <begin position="205"/>
        <end position="230"/>
    </location>
</feature>
<dbReference type="InterPro" id="IPR025724">
    <property type="entry name" value="GAG-pre-integrase_dom"/>
</dbReference>
<keyword evidence="6" id="KW-0547">Nucleotide-binding</keyword>
<evidence type="ECO:0000256" key="13">
    <source>
        <dbReference type="ARBA" id="ARBA00022918"/>
    </source>
</evidence>
<dbReference type="PROSITE" id="PS50994">
    <property type="entry name" value="INTEGRASE"/>
    <property type="match status" value="1"/>
</dbReference>
<keyword evidence="7" id="KW-0064">Aspartyl protease</keyword>
<dbReference type="GO" id="GO:0004190">
    <property type="term" value="F:aspartic-type endopeptidase activity"/>
    <property type="evidence" value="ECO:0007669"/>
    <property type="project" value="UniProtKB-KW"/>
</dbReference>
<keyword evidence="14" id="KW-0808">Transferase</keyword>
<keyword evidence="15" id="KW-0917">Virion maturation</keyword>
<feature type="domain" description="CCHC-type" evidence="20">
    <location>
        <begin position="241"/>
        <end position="257"/>
    </location>
</feature>
<evidence type="ECO:0000256" key="7">
    <source>
        <dbReference type="ARBA" id="ARBA00022750"/>
    </source>
</evidence>
<keyword evidence="9" id="KW-0378">Hydrolase</keyword>
<dbReference type="InterPro" id="IPR057670">
    <property type="entry name" value="SH3_retrovirus"/>
</dbReference>
<evidence type="ECO:0000256" key="3">
    <source>
        <dbReference type="ARBA" id="ARBA00022670"/>
    </source>
</evidence>
<dbReference type="GO" id="GO:0008270">
    <property type="term" value="F:zinc ion binding"/>
    <property type="evidence" value="ECO:0007669"/>
    <property type="project" value="UniProtKB-KW"/>
</dbReference>
<feature type="region of interest" description="Disordered" evidence="19">
    <location>
        <begin position="743"/>
        <end position="790"/>
    </location>
</feature>
<evidence type="ECO:0000256" key="2">
    <source>
        <dbReference type="ARBA" id="ARBA00022612"/>
    </source>
</evidence>
<dbReference type="CDD" id="cd09272">
    <property type="entry name" value="RNase_HI_RT_Ty1"/>
    <property type="match status" value="1"/>
</dbReference>
<organism evidence="22">
    <name type="scientific">Hyalomma excavatum</name>
    <dbReference type="NCBI Taxonomy" id="257692"/>
    <lineage>
        <taxon>Eukaryota</taxon>
        <taxon>Metazoa</taxon>
        <taxon>Ecdysozoa</taxon>
        <taxon>Arthropoda</taxon>
        <taxon>Chelicerata</taxon>
        <taxon>Arachnida</taxon>
        <taxon>Acari</taxon>
        <taxon>Parasitiformes</taxon>
        <taxon>Ixodida</taxon>
        <taxon>Ixodoidea</taxon>
        <taxon>Ixodidae</taxon>
        <taxon>Hyalomminae</taxon>
        <taxon>Hyalomma</taxon>
    </lineage>
</organism>
<dbReference type="SUPFAM" id="SSF57756">
    <property type="entry name" value="Retrovirus zinc finger-like domains"/>
    <property type="match status" value="1"/>
</dbReference>
<dbReference type="Pfam" id="PF22936">
    <property type="entry name" value="Pol_BBD"/>
    <property type="match status" value="1"/>
</dbReference>
<dbReference type="PROSITE" id="PS50158">
    <property type="entry name" value="ZF_CCHC"/>
    <property type="match status" value="1"/>
</dbReference>
<evidence type="ECO:0000256" key="19">
    <source>
        <dbReference type="SAM" id="MobiDB-lite"/>
    </source>
</evidence>
<dbReference type="Pfam" id="PF25597">
    <property type="entry name" value="SH3_retrovirus"/>
    <property type="match status" value="1"/>
</dbReference>
<dbReference type="GO" id="GO:0005524">
    <property type="term" value="F:ATP binding"/>
    <property type="evidence" value="ECO:0007669"/>
    <property type="project" value="UniProtKB-KW"/>
</dbReference>
<proteinExistence type="evidence at transcript level"/>
<dbReference type="PANTHER" id="PTHR42648:SF11">
    <property type="entry name" value="TRANSPOSON TY4-P GAG-POL POLYPROTEIN"/>
    <property type="match status" value="1"/>
</dbReference>
<evidence type="ECO:0000256" key="17">
    <source>
        <dbReference type="ARBA" id="ARBA00023268"/>
    </source>
</evidence>
<dbReference type="InterPro" id="IPR043502">
    <property type="entry name" value="DNA/RNA_pol_sf"/>
</dbReference>
<dbReference type="InterPro" id="IPR039537">
    <property type="entry name" value="Retrotran_Ty1/copia-like"/>
</dbReference>
<dbReference type="InterPro" id="IPR054722">
    <property type="entry name" value="PolX-like_BBD"/>
</dbReference>
<dbReference type="SUPFAM" id="SSF53098">
    <property type="entry name" value="Ribonuclease H-like"/>
    <property type="match status" value="1"/>
</dbReference>
<keyword evidence="14" id="KW-0239">DNA-directed DNA polymerase</keyword>
<keyword evidence="4" id="KW-0540">Nuclease</keyword>
<dbReference type="InterPro" id="IPR001584">
    <property type="entry name" value="Integrase_cat-core"/>
</dbReference>
<evidence type="ECO:0000256" key="9">
    <source>
        <dbReference type="ARBA" id="ARBA00022801"/>
    </source>
</evidence>
<evidence type="ECO:0000313" key="22">
    <source>
        <dbReference type="EMBL" id="JAP67630.1"/>
    </source>
</evidence>
<keyword evidence="13" id="KW-0695">RNA-directed DNA polymerase</keyword>
<keyword evidence="18" id="KW-0862">Zinc</keyword>
<dbReference type="GO" id="GO:0015074">
    <property type="term" value="P:DNA integration"/>
    <property type="evidence" value="ECO:0007669"/>
    <property type="project" value="UniProtKB-KW"/>
</dbReference>
<evidence type="ECO:0000256" key="5">
    <source>
        <dbReference type="ARBA" id="ARBA00022723"/>
    </source>
</evidence>
<evidence type="ECO:0000256" key="1">
    <source>
        <dbReference type="ARBA" id="ARBA00002180"/>
    </source>
</evidence>
<dbReference type="GO" id="GO:0003676">
    <property type="term" value="F:nucleic acid binding"/>
    <property type="evidence" value="ECO:0007669"/>
    <property type="project" value="InterPro"/>
</dbReference>
<keyword evidence="11" id="KW-0460">Magnesium</keyword>
<keyword evidence="2" id="KW-1188">Viral release from host cell</keyword>
<feature type="region of interest" description="Disordered" evidence="19">
    <location>
        <begin position="203"/>
        <end position="232"/>
    </location>
</feature>
<feature type="compositionally biased region" description="Acidic residues" evidence="19">
    <location>
        <begin position="751"/>
        <end position="766"/>
    </location>
</feature>
<dbReference type="Pfam" id="PF14223">
    <property type="entry name" value="Retrotran_gag_2"/>
    <property type="match status" value="1"/>
</dbReference>
<name>A0A131XNF9_9ACAR</name>
<keyword evidence="5" id="KW-0479">Metal-binding</keyword>
<evidence type="ECO:0000256" key="16">
    <source>
        <dbReference type="ARBA" id="ARBA00023172"/>
    </source>
</evidence>
<dbReference type="SMART" id="SM00343">
    <property type="entry name" value="ZnF_C2HC"/>
    <property type="match status" value="1"/>
</dbReference>
<keyword evidence="16" id="KW-0233">DNA recombination</keyword>
<feature type="non-terminal residue" evidence="22">
    <location>
        <position position="1"/>
    </location>
</feature>
<evidence type="ECO:0000259" key="21">
    <source>
        <dbReference type="PROSITE" id="PS50994"/>
    </source>
</evidence>
<dbReference type="GO" id="GO:0006310">
    <property type="term" value="P:DNA recombination"/>
    <property type="evidence" value="ECO:0007669"/>
    <property type="project" value="UniProtKB-KW"/>
</dbReference>
<dbReference type="EMBL" id="GEFH01000951">
    <property type="protein sequence ID" value="JAP67630.1"/>
    <property type="molecule type" value="mRNA"/>
</dbReference>
<dbReference type="Gene3D" id="3.30.420.10">
    <property type="entry name" value="Ribonuclease H-like superfamily/Ribonuclease H"/>
    <property type="match status" value="1"/>
</dbReference>
<dbReference type="Pfam" id="PF00665">
    <property type="entry name" value="rve"/>
    <property type="match status" value="1"/>
</dbReference>
<keyword evidence="17" id="KW-0511">Multifunctional enzyme</keyword>
<keyword evidence="8" id="KW-0255">Endonuclease</keyword>
<comment type="function">
    <text evidence="1">The aspartyl protease (PR) mediates the proteolytic cleavages of the Gag and Gag-Pol polyproteins after assembly of the VLP.</text>
</comment>